<proteinExistence type="inferred from homology"/>
<gene>
    <name evidence="7 9" type="primary">rnpA</name>
    <name evidence="9" type="ORF">D3H65_21975</name>
</gene>
<comment type="similarity">
    <text evidence="7">Belongs to the RnpA family.</text>
</comment>
<evidence type="ECO:0000256" key="1">
    <source>
        <dbReference type="ARBA" id="ARBA00002663"/>
    </source>
</evidence>
<comment type="subunit">
    <text evidence="7">Consists of a catalytic RNA component (M1 or rnpB) and a protein subunit.</text>
</comment>
<dbReference type="KEGG" id="pseg:D3H65_21975"/>
<dbReference type="InterPro" id="IPR020568">
    <property type="entry name" value="Ribosomal_Su5_D2-typ_SF"/>
</dbReference>
<dbReference type="Pfam" id="PF00825">
    <property type="entry name" value="Ribonuclease_P"/>
    <property type="match status" value="1"/>
</dbReference>
<dbReference type="InterPro" id="IPR000100">
    <property type="entry name" value="RNase_P"/>
</dbReference>
<evidence type="ECO:0000256" key="7">
    <source>
        <dbReference type="HAMAP-Rule" id="MF_00227"/>
    </source>
</evidence>
<dbReference type="EMBL" id="CP032157">
    <property type="protein sequence ID" value="AXY78726.1"/>
    <property type="molecule type" value="Genomic_DNA"/>
</dbReference>
<dbReference type="InterPro" id="IPR020539">
    <property type="entry name" value="RNase_P_CS"/>
</dbReference>
<evidence type="ECO:0000256" key="8">
    <source>
        <dbReference type="NCBIfam" id="TIGR00188"/>
    </source>
</evidence>
<comment type="function">
    <text evidence="1 7">RNaseP catalyzes the removal of the 5'-leader sequence from pre-tRNA to produce the mature 5'-terminus. It can also cleave other RNA substrates such as 4.5S RNA. The protein component plays an auxiliary but essential role in vivo by binding to the 5'-leader sequence and broadening the substrate specificity of the ribozyme.</text>
</comment>
<evidence type="ECO:0000313" key="10">
    <source>
        <dbReference type="Proteomes" id="UP000263900"/>
    </source>
</evidence>
<dbReference type="EC" id="3.1.26.5" evidence="7 8"/>
<evidence type="ECO:0000256" key="4">
    <source>
        <dbReference type="ARBA" id="ARBA00022759"/>
    </source>
</evidence>
<evidence type="ECO:0000256" key="5">
    <source>
        <dbReference type="ARBA" id="ARBA00022801"/>
    </source>
</evidence>
<dbReference type="RefSeq" id="WP_119054602.1">
    <property type="nucleotide sequence ID" value="NZ_CP032157.1"/>
</dbReference>
<dbReference type="GO" id="GO:0042781">
    <property type="term" value="F:3'-tRNA processing endoribonuclease activity"/>
    <property type="evidence" value="ECO:0007669"/>
    <property type="project" value="TreeGrafter"/>
</dbReference>
<sequence length="139" mass="16044">MVKKLTLGKEERLKSRKLIDQLFKEGRSFTVFPFRVYYLFPPAQAPRSNHALLQFGVGVSTRNFKHAVDRNRVKRLIREAYRLQKTPFQELVQSRRSPVAVFVIYTGKELPTYAVVSEKIAVILKRLIKTADEIPPSVA</sequence>
<keyword evidence="6 7" id="KW-0694">RNA-binding</keyword>
<dbReference type="InterPro" id="IPR014721">
    <property type="entry name" value="Ribsml_uS5_D2-typ_fold_subgr"/>
</dbReference>
<keyword evidence="3 7" id="KW-0540">Nuclease</keyword>
<dbReference type="SUPFAM" id="SSF54211">
    <property type="entry name" value="Ribosomal protein S5 domain 2-like"/>
    <property type="match status" value="1"/>
</dbReference>
<evidence type="ECO:0000313" key="9">
    <source>
        <dbReference type="EMBL" id="AXY78726.1"/>
    </source>
</evidence>
<evidence type="ECO:0000256" key="2">
    <source>
        <dbReference type="ARBA" id="ARBA00022694"/>
    </source>
</evidence>
<keyword evidence="5 7" id="KW-0378">Hydrolase</keyword>
<reference evidence="9 10" key="1">
    <citation type="submission" date="2018-09" db="EMBL/GenBank/DDBJ databases">
        <title>Genome sequencing of strain 6GH32-13.</title>
        <authorList>
            <person name="Weon H.-Y."/>
            <person name="Heo J."/>
            <person name="Kwon S.-W."/>
        </authorList>
    </citation>
    <scope>NUCLEOTIDE SEQUENCE [LARGE SCALE GENOMIC DNA]</scope>
    <source>
        <strain evidence="9 10">5GH32-13</strain>
    </source>
</reference>
<keyword evidence="2 7" id="KW-0819">tRNA processing</keyword>
<evidence type="ECO:0000256" key="3">
    <source>
        <dbReference type="ARBA" id="ARBA00022722"/>
    </source>
</evidence>
<dbReference type="Gene3D" id="3.30.230.10">
    <property type="match status" value="1"/>
</dbReference>
<dbReference type="NCBIfam" id="TIGR00188">
    <property type="entry name" value="rnpA"/>
    <property type="match status" value="1"/>
</dbReference>
<dbReference type="GO" id="GO:0030677">
    <property type="term" value="C:ribonuclease P complex"/>
    <property type="evidence" value="ECO:0007669"/>
    <property type="project" value="TreeGrafter"/>
</dbReference>
<comment type="catalytic activity">
    <reaction evidence="7">
        <text>Endonucleolytic cleavage of RNA, removing 5'-extranucleotides from tRNA precursor.</text>
        <dbReference type="EC" id="3.1.26.5"/>
    </reaction>
</comment>
<protein>
    <recommendedName>
        <fullName evidence="7 8">Ribonuclease P protein component</fullName>
        <shortName evidence="7">RNase P protein</shortName>
        <shortName evidence="7">RNaseP protein</shortName>
        <ecNumber evidence="7 8">3.1.26.5</ecNumber>
    </recommendedName>
    <alternativeName>
        <fullName evidence="7">Protein C5</fullName>
    </alternativeName>
</protein>
<dbReference type="PANTHER" id="PTHR33992">
    <property type="entry name" value="RIBONUCLEASE P PROTEIN COMPONENT"/>
    <property type="match status" value="1"/>
</dbReference>
<dbReference type="Proteomes" id="UP000263900">
    <property type="component" value="Chromosome"/>
</dbReference>
<dbReference type="AlphaFoldDB" id="A0A3B7N050"/>
<accession>A0A3B7N050</accession>
<dbReference type="GO" id="GO:0001682">
    <property type="term" value="P:tRNA 5'-leader removal"/>
    <property type="evidence" value="ECO:0007669"/>
    <property type="project" value="UniProtKB-UniRule"/>
</dbReference>
<dbReference type="PROSITE" id="PS00648">
    <property type="entry name" value="RIBONUCLEASE_P"/>
    <property type="match status" value="1"/>
</dbReference>
<dbReference type="PANTHER" id="PTHR33992:SF1">
    <property type="entry name" value="RIBONUCLEASE P PROTEIN COMPONENT"/>
    <property type="match status" value="1"/>
</dbReference>
<name>A0A3B7N050_9BACT</name>
<keyword evidence="4 7" id="KW-0255">Endonuclease</keyword>
<dbReference type="OrthoDB" id="1524972at2"/>
<dbReference type="HAMAP" id="MF_00227">
    <property type="entry name" value="RNase_P"/>
    <property type="match status" value="1"/>
</dbReference>
<evidence type="ECO:0000256" key="6">
    <source>
        <dbReference type="ARBA" id="ARBA00022884"/>
    </source>
</evidence>
<dbReference type="GO" id="GO:0000049">
    <property type="term" value="F:tRNA binding"/>
    <property type="evidence" value="ECO:0007669"/>
    <property type="project" value="UniProtKB-UniRule"/>
</dbReference>
<keyword evidence="10" id="KW-1185">Reference proteome</keyword>
<dbReference type="GO" id="GO:0004526">
    <property type="term" value="F:ribonuclease P activity"/>
    <property type="evidence" value="ECO:0007669"/>
    <property type="project" value="UniProtKB-UniRule"/>
</dbReference>
<organism evidence="9 10">
    <name type="scientific">Paraflavitalea soli</name>
    <dbReference type="NCBI Taxonomy" id="2315862"/>
    <lineage>
        <taxon>Bacteria</taxon>
        <taxon>Pseudomonadati</taxon>
        <taxon>Bacteroidota</taxon>
        <taxon>Chitinophagia</taxon>
        <taxon>Chitinophagales</taxon>
        <taxon>Chitinophagaceae</taxon>
        <taxon>Paraflavitalea</taxon>
    </lineage>
</organism>